<evidence type="ECO:0000313" key="3">
    <source>
        <dbReference type="Proteomes" id="UP001237780"/>
    </source>
</evidence>
<feature type="region of interest" description="Disordered" evidence="1">
    <location>
        <begin position="1"/>
        <end position="24"/>
    </location>
</feature>
<accession>A0ABU0S5Q2</accession>
<organism evidence="2 3">
    <name type="scientific">Phyllobacterium ifriqiyense</name>
    <dbReference type="NCBI Taxonomy" id="314238"/>
    <lineage>
        <taxon>Bacteria</taxon>
        <taxon>Pseudomonadati</taxon>
        <taxon>Pseudomonadota</taxon>
        <taxon>Alphaproteobacteria</taxon>
        <taxon>Hyphomicrobiales</taxon>
        <taxon>Phyllobacteriaceae</taxon>
        <taxon>Phyllobacterium</taxon>
    </lineage>
</organism>
<keyword evidence="3" id="KW-1185">Reference proteome</keyword>
<name>A0ABU0S5Q2_9HYPH</name>
<comment type="caution">
    <text evidence="2">The sequence shown here is derived from an EMBL/GenBank/DDBJ whole genome shotgun (WGS) entry which is preliminary data.</text>
</comment>
<dbReference type="Proteomes" id="UP001237780">
    <property type="component" value="Unassembled WGS sequence"/>
</dbReference>
<evidence type="ECO:0000256" key="1">
    <source>
        <dbReference type="SAM" id="MobiDB-lite"/>
    </source>
</evidence>
<reference evidence="2 3" key="1">
    <citation type="submission" date="2023-07" db="EMBL/GenBank/DDBJ databases">
        <title>Comparative genomics of wheat-associated soil bacteria to identify genetic determinants of phenazine resistance.</title>
        <authorList>
            <person name="Mouncey N."/>
        </authorList>
    </citation>
    <scope>NUCLEOTIDE SEQUENCE [LARGE SCALE GENOMIC DNA]</scope>
    <source>
        <strain evidence="2 3">W4I11</strain>
    </source>
</reference>
<dbReference type="RefSeq" id="WP_307278169.1">
    <property type="nucleotide sequence ID" value="NZ_JAUSZT010000002.1"/>
</dbReference>
<evidence type="ECO:0000313" key="2">
    <source>
        <dbReference type="EMBL" id="MDQ0996080.1"/>
    </source>
</evidence>
<gene>
    <name evidence="2" type="ORF">QFZ34_001257</name>
</gene>
<dbReference type="EMBL" id="JAUSZT010000002">
    <property type="protein sequence ID" value="MDQ0996080.1"/>
    <property type="molecule type" value="Genomic_DNA"/>
</dbReference>
<sequence>MNSIMSHQNAVQVSEKLQPNASKSQRFLQLSNNKKVAKMSHSAVSQGLLNKRRSFWVDLLSPPQLSPVSNCYTHERRDVGWN</sequence>
<proteinExistence type="predicted"/>
<protein>
    <submittedName>
        <fullName evidence="2">Uncharacterized protein</fullName>
    </submittedName>
</protein>